<dbReference type="GO" id="GO:0004197">
    <property type="term" value="F:cysteine-type endopeptidase activity"/>
    <property type="evidence" value="ECO:0007669"/>
    <property type="project" value="InterPro"/>
</dbReference>
<evidence type="ECO:0000313" key="6">
    <source>
        <dbReference type="Proteomes" id="UP000009022"/>
    </source>
</evidence>
<evidence type="ECO:0000256" key="2">
    <source>
        <dbReference type="RuleBase" id="RU003971"/>
    </source>
</evidence>
<gene>
    <name evidence="5" type="ORF">TRIADDRAFT_30262</name>
</gene>
<protein>
    <recommendedName>
        <fullName evidence="7">Caspase family p20 domain-containing protein</fullName>
    </recommendedName>
</protein>
<dbReference type="InterPro" id="IPR015917">
    <property type="entry name" value="Pept_C14A"/>
</dbReference>
<dbReference type="STRING" id="10228.B3S772"/>
<dbReference type="HOGENOM" id="CLU_036904_2_2_1"/>
<dbReference type="InterPro" id="IPR011600">
    <property type="entry name" value="Pept_C14_caspase"/>
</dbReference>
<dbReference type="Proteomes" id="UP000009022">
    <property type="component" value="Unassembled WGS sequence"/>
</dbReference>
<dbReference type="SUPFAM" id="SSF52129">
    <property type="entry name" value="Caspase-like"/>
    <property type="match status" value="1"/>
</dbReference>
<dbReference type="CTD" id="6757247"/>
<dbReference type="GeneID" id="6757247"/>
<dbReference type="PROSITE" id="PS50207">
    <property type="entry name" value="CASPASE_P10"/>
    <property type="match status" value="1"/>
</dbReference>
<dbReference type="PRINTS" id="PR00376">
    <property type="entry name" value="IL1BCENZYME"/>
</dbReference>
<dbReference type="KEGG" id="tad:TRIADDRAFT_30262"/>
<evidence type="ECO:0000259" key="4">
    <source>
        <dbReference type="PROSITE" id="PS50208"/>
    </source>
</evidence>
<dbReference type="InterPro" id="IPR002398">
    <property type="entry name" value="Pept_C14"/>
</dbReference>
<evidence type="ECO:0008006" key="7">
    <source>
        <dbReference type="Google" id="ProtNLM"/>
    </source>
</evidence>
<dbReference type="GO" id="GO:0006508">
    <property type="term" value="P:proteolysis"/>
    <property type="evidence" value="ECO:0007669"/>
    <property type="project" value="InterPro"/>
</dbReference>
<dbReference type="EMBL" id="DS985253">
    <property type="protein sequence ID" value="EDV21519.1"/>
    <property type="molecule type" value="Genomic_DNA"/>
</dbReference>
<dbReference type="InterPro" id="IPR002138">
    <property type="entry name" value="Pept_C14_p10"/>
</dbReference>
<dbReference type="eggNOG" id="KOG3573">
    <property type="taxonomic scope" value="Eukaryota"/>
</dbReference>
<dbReference type="PANTHER" id="PTHR10454">
    <property type="entry name" value="CASPASE"/>
    <property type="match status" value="1"/>
</dbReference>
<dbReference type="PROSITE" id="PS01121">
    <property type="entry name" value="CASPASE_HIS"/>
    <property type="match status" value="1"/>
</dbReference>
<feature type="domain" description="Caspase family p20" evidence="4">
    <location>
        <begin position="1"/>
        <end position="78"/>
    </location>
</feature>
<keyword evidence="6" id="KW-1185">Reference proteome</keyword>
<organism evidence="5 6">
    <name type="scientific">Trichoplax adhaerens</name>
    <name type="common">Trichoplax reptans</name>
    <dbReference type="NCBI Taxonomy" id="10228"/>
    <lineage>
        <taxon>Eukaryota</taxon>
        <taxon>Metazoa</taxon>
        <taxon>Placozoa</taxon>
        <taxon>Uniplacotomia</taxon>
        <taxon>Trichoplacea</taxon>
        <taxon>Trichoplacidae</taxon>
        <taxon>Trichoplax</taxon>
    </lineage>
</organism>
<dbReference type="PhylomeDB" id="B3S772"/>
<dbReference type="AlphaFoldDB" id="B3S772"/>
<dbReference type="InterPro" id="IPR016129">
    <property type="entry name" value="Caspase_his_AS"/>
</dbReference>
<dbReference type="RefSeq" id="XP_002116119.1">
    <property type="nucleotide sequence ID" value="XM_002116083.1"/>
</dbReference>
<comment type="similarity">
    <text evidence="1 2">Belongs to the peptidase C14A family.</text>
</comment>
<evidence type="ECO:0000259" key="3">
    <source>
        <dbReference type="PROSITE" id="PS50207"/>
    </source>
</evidence>
<proteinExistence type="inferred from homology"/>
<feature type="domain" description="Caspase family p10" evidence="3">
    <location>
        <begin position="112"/>
        <end position="194"/>
    </location>
</feature>
<dbReference type="InterPro" id="IPR029030">
    <property type="entry name" value="Caspase-like_dom_sf"/>
</dbReference>
<feature type="non-terminal residue" evidence="5">
    <location>
        <position position="1"/>
    </location>
</feature>
<dbReference type="InterPro" id="IPR001309">
    <property type="entry name" value="Pept_C14_p20"/>
</dbReference>
<accession>B3S772</accession>
<name>B3S772_TRIAD</name>
<dbReference type="OMA" id="FIENCEG"/>
<dbReference type="Pfam" id="PF00656">
    <property type="entry name" value="Peptidase_C14"/>
    <property type="match status" value="1"/>
</dbReference>
<reference evidence="5 6" key="1">
    <citation type="journal article" date="2008" name="Nature">
        <title>The Trichoplax genome and the nature of placozoans.</title>
        <authorList>
            <person name="Srivastava M."/>
            <person name="Begovic E."/>
            <person name="Chapman J."/>
            <person name="Putnam N.H."/>
            <person name="Hellsten U."/>
            <person name="Kawashima T."/>
            <person name="Kuo A."/>
            <person name="Mitros T."/>
            <person name="Salamov A."/>
            <person name="Carpenter M.L."/>
            <person name="Signorovitch A.Y."/>
            <person name="Moreno M.A."/>
            <person name="Kamm K."/>
            <person name="Grimwood J."/>
            <person name="Schmutz J."/>
            <person name="Shapiro H."/>
            <person name="Grigoriev I.V."/>
            <person name="Buss L.W."/>
            <person name="Schierwater B."/>
            <person name="Dellaporta S.L."/>
            <person name="Rokhsar D.S."/>
        </authorList>
    </citation>
    <scope>NUCLEOTIDE SEQUENCE [LARGE SCALE GENOMIC DNA]</scope>
    <source>
        <strain evidence="5 6">Grell-BS-1999</strain>
    </source>
</reference>
<dbReference type="PANTHER" id="PTHR10454:SF210">
    <property type="entry name" value="CASPASE-2"/>
    <property type="match status" value="1"/>
</dbReference>
<dbReference type="OrthoDB" id="6116485at2759"/>
<dbReference type="InParanoid" id="B3S772"/>
<dbReference type="Gene3D" id="3.40.50.1460">
    <property type="match status" value="1"/>
</dbReference>
<evidence type="ECO:0000256" key="1">
    <source>
        <dbReference type="ARBA" id="ARBA00010134"/>
    </source>
</evidence>
<evidence type="ECO:0000313" key="5">
    <source>
        <dbReference type="EMBL" id="EDV21519.1"/>
    </source>
</evidence>
<dbReference type="SMART" id="SM00115">
    <property type="entry name" value="CASc"/>
    <property type="match status" value="1"/>
</dbReference>
<sequence>ATGAHVNYDSFICVFLSHGNRKLITDKNDKKDVVDCIIAKDRGEIYLQDVYDQFSGHKCPSLVGKPKIFITQACRGNDQGEGIPVPNPSDTLYATDNISNSDKPGNLRHPYSDFLMAYLTVQDFQSLRDTENGSWFIQEFVRELESNYKSFGLLDMLTNVNRRLQNYVLDKESKSCVQQPLFESSLSKKFYFSDA</sequence>
<dbReference type="PROSITE" id="PS50208">
    <property type="entry name" value="CASPASE_P20"/>
    <property type="match status" value="1"/>
</dbReference>